<keyword evidence="2" id="KW-1185">Reference proteome</keyword>
<accession>A0A1M7Q8L0</accession>
<dbReference type="STRING" id="134849.SAMN05443668_104282"/>
<dbReference type="EMBL" id="FRCS01000004">
    <property type="protein sequence ID" value="SHN26600.1"/>
    <property type="molecule type" value="Genomic_DNA"/>
</dbReference>
<dbReference type="Proteomes" id="UP000184440">
    <property type="component" value="Unassembled WGS sequence"/>
</dbReference>
<organism evidence="1 2">
    <name type="scientific">Cryptosporangium aurantiacum</name>
    <dbReference type="NCBI Taxonomy" id="134849"/>
    <lineage>
        <taxon>Bacteria</taxon>
        <taxon>Bacillati</taxon>
        <taxon>Actinomycetota</taxon>
        <taxon>Actinomycetes</taxon>
        <taxon>Cryptosporangiales</taxon>
        <taxon>Cryptosporangiaceae</taxon>
        <taxon>Cryptosporangium</taxon>
    </lineage>
</organism>
<name>A0A1M7Q8L0_9ACTN</name>
<dbReference type="RefSeq" id="WP_073257816.1">
    <property type="nucleotide sequence ID" value="NZ_FRCS01000004.1"/>
</dbReference>
<dbReference type="AlphaFoldDB" id="A0A1M7Q8L0"/>
<sequence>MNDLLALAVDAHGGLPRWQELSRFRASVSVTGIVQLDAVTVEGETREQRVLLSPFPLPGWYGTWEPHRQTLSTTSGVPTAERREPLVAFAGRTDPSRWDDLQVAYFVALSVWNYLVTPFVLVRSDFLTEEISPWPEEGQTWRRLLVTYPDSVAAHCRQQIYCFDDAGLLRRLDYTMDLLGGGPAVQYPAAYRAFDGIQVPTRRLVHVRNPDGGIDRQAVAVAIEVEAVAWS</sequence>
<evidence type="ECO:0000313" key="1">
    <source>
        <dbReference type="EMBL" id="SHN26600.1"/>
    </source>
</evidence>
<gene>
    <name evidence="1" type="ORF">SAMN05443668_104282</name>
</gene>
<proteinExistence type="predicted"/>
<evidence type="ECO:0000313" key="2">
    <source>
        <dbReference type="Proteomes" id="UP000184440"/>
    </source>
</evidence>
<protein>
    <submittedName>
        <fullName evidence="1">Uncharacterized protein</fullName>
    </submittedName>
</protein>
<reference evidence="1 2" key="1">
    <citation type="submission" date="2016-11" db="EMBL/GenBank/DDBJ databases">
        <authorList>
            <person name="Jaros S."/>
            <person name="Januszkiewicz K."/>
            <person name="Wedrychowicz H."/>
        </authorList>
    </citation>
    <scope>NUCLEOTIDE SEQUENCE [LARGE SCALE GENOMIC DNA]</scope>
    <source>
        <strain evidence="1 2">DSM 46144</strain>
    </source>
</reference>